<evidence type="ECO:0000313" key="3">
    <source>
        <dbReference type="Proteomes" id="UP000199656"/>
    </source>
</evidence>
<dbReference type="EMBL" id="FNRL01000005">
    <property type="protein sequence ID" value="SEA32834.1"/>
    <property type="molecule type" value="Genomic_DNA"/>
</dbReference>
<name>A0A1H4ABC2_9BACT</name>
<keyword evidence="3" id="KW-1185">Reference proteome</keyword>
<evidence type="ECO:0000313" key="2">
    <source>
        <dbReference type="EMBL" id="SEA32834.1"/>
    </source>
</evidence>
<keyword evidence="1" id="KW-0732">Signal</keyword>
<gene>
    <name evidence="2" type="ORF">SAMN05660909_01566</name>
</gene>
<protein>
    <recommendedName>
        <fullName evidence="4">Outer membrane beta-barrel protein</fullName>
    </recommendedName>
</protein>
<evidence type="ECO:0000256" key="1">
    <source>
        <dbReference type="SAM" id="SignalP"/>
    </source>
</evidence>
<feature type="signal peptide" evidence="1">
    <location>
        <begin position="1"/>
        <end position="22"/>
    </location>
</feature>
<dbReference type="RefSeq" id="WP_225889574.1">
    <property type="nucleotide sequence ID" value="NZ_BKAT01000014.1"/>
</dbReference>
<accession>A0A1H4ABC2</accession>
<organism evidence="2 3">
    <name type="scientific">Chitinophaga terrae</name>
    <name type="common">ex Kim and Jung 2007</name>
    <dbReference type="NCBI Taxonomy" id="408074"/>
    <lineage>
        <taxon>Bacteria</taxon>
        <taxon>Pseudomonadati</taxon>
        <taxon>Bacteroidota</taxon>
        <taxon>Chitinophagia</taxon>
        <taxon>Chitinophagales</taxon>
        <taxon>Chitinophagaceae</taxon>
        <taxon>Chitinophaga</taxon>
    </lineage>
</organism>
<dbReference type="AlphaFoldDB" id="A0A1H4ABC2"/>
<dbReference type="STRING" id="408074.SAMN05660909_01566"/>
<proteinExistence type="predicted"/>
<dbReference type="Proteomes" id="UP000199656">
    <property type="component" value="Unassembled WGS sequence"/>
</dbReference>
<feature type="chain" id="PRO_5011490670" description="Outer membrane beta-barrel protein" evidence="1">
    <location>
        <begin position="23"/>
        <end position="198"/>
    </location>
</feature>
<evidence type="ECO:0008006" key="4">
    <source>
        <dbReference type="Google" id="ProtNLM"/>
    </source>
</evidence>
<sequence>MKRMRHLTLALSIVLCGMVANAQIQKGNIMVGGTLANLGLNFQKSSTQFSMDLTPKAAWFIKDGFALGGYVNLGLSTDNPGTNVNYGVGALARYFVEDKNVRKLEFSKRSRFFLEGTVGFAGFNPANGASTNGLDIGVGPGISYFITPNVGLEGLLKYDLTVGFGNSTTSNRLNLGVGFQIYLPSARAKQIYREERNR</sequence>
<reference evidence="3" key="1">
    <citation type="submission" date="2016-10" db="EMBL/GenBank/DDBJ databases">
        <authorList>
            <person name="Varghese N."/>
            <person name="Submissions S."/>
        </authorList>
    </citation>
    <scope>NUCLEOTIDE SEQUENCE [LARGE SCALE GENOMIC DNA]</scope>
    <source>
        <strain evidence="3">DSM 23920</strain>
    </source>
</reference>